<keyword evidence="3" id="KW-1185">Reference proteome</keyword>
<dbReference type="AlphaFoldDB" id="A0A142CU65"/>
<dbReference type="EMBL" id="CP014750">
    <property type="protein sequence ID" value="AMQ18317.1"/>
    <property type="molecule type" value="Genomic_DNA"/>
</dbReference>
<organism evidence="2 3">
    <name type="scientific">Thermococcus peptonophilus</name>
    <dbReference type="NCBI Taxonomy" id="53952"/>
    <lineage>
        <taxon>Archaea</taxon>
        <taxon>Methanobacteriati</taxon>
        <taxon>Methanobacteriota</taxon>
        <taxon>Thermococci</taxon>
        <taxon>Thermococcales</taxon>
        <taxon>Thermococcaceae</taxon>
        <taxon>Thermococcus</taxon>
    </lineage>
</organism>
<dbReference type="PROSITE" id="PS51257">
    <property type="entry name" value="PROKAR_LIPOPROTEIN"/>
    <property type="match status" value="1"/>
</dbReference>
<reference evidence="3" key="1">
    <citation type="submission" date="2016-03" db="EMBL/GenBank/DDBJ databases">
        <authorList>
            <person name="Oger P.M."/>
        </authorList>
    </citation>
    <scope>NUCLEOTIDE SEQUENCE [LARGE SCALE GENOMIC DNA]</scope>
    <source>
        <strain evidence="3">OG-1</strain>
    </source>
</reference>
<proteinExistence type="predicted"/>
<dbReference type="Pfam" id="PF01841">
    <property type="entry name" value="Transglut_core"/>
    <property type="match status" value="1"/>
</dbReference>
<feature type="domain" description="Transglutaminase-like" evidence="1">
    <location>
        <begin position="333"/>
        <end position="391"/>
    </location>
</feature>
<gene>
    <name evidence="2" type="ORF">A0127_03585</name>
</gene>
<evidence type="ECO:0000313" key="3">
    <source>
        <dbReference type="Proteomes" id="UP000073604"/>
    </source>
</evidence>
<dbReference type="GeneID" id="27139597"/>
<protein>
    <recommendedName>
        <fullName evidence="1">Transglutaminase-like domain-containing protein</fullName>
    </recommendedName>
</protein>
<evidence type="ECO:0000259" key="1">
    <source>
        <dbReference type="SMART" id="SM00460"/>
    </source>
</evidence>
<dbReference type="KEGG" id="tpep:A0127_03585"/>
<evidence type="ECO:0000313" key="2">
    <source>
        <dbReference type="EMBL" id="AMQ18317.1"/>
    </source>
</evidence>
<dbReference type="SUPFAM" id="SSF54001">
    <property type="entry name" value="Cysteine proteinases"/>
    <property type="match status" value="1"/>
</dbReference>
<dbReference type="STRING" id="53952.A0127_03585"/>
<dbReference type="InterPro" id="IPR002931">
    <property type="entry name" value="Transglutaminase-like"/>
</dbReference>
<dbReference type="SMART" id="SM00460">
    <property type="entry name" value="TGc"/>
    <property type="match status" value="1"/>
</dbReference>
<dbReference type="Gene3D" id="3.10.620.30">
    <property type="match status" value="1"/>
</dbReference>
<name>A0A142CU65_9EURY</name>
<dbReference type="InterPro" id="IPR038765">
    <property type="entry name" value="Papain-like_cys_pep_sf"/>
</dbReference>
<sequence>MAEGKHVPFLIAIVLVLLTSGCLFKPPAQVTFSVDKTSVYPGGIFHIIVTINNTGKVGITGATLLLSREDFRVLQEPEFPKVLKVGDAVQLVWVVQAPEKPGIYPLQVSLEIKDELKRTWTGFYGNFRITVTKQNLVPTKIGLEVNASKEVRGGEVVQVVLKVRNNYDYPIKILDVKLSPLSEMKVHPLFQPPLTVDPNDEAILKYNISTPYAYREGFVSVIVHYTVGTSKGTSITSFPIKVVWRPWEADKESLLRAYGKYYNVLQEKRIVDRYWENKFNSTSTFDISFLKPIAMAIAENASSEYEATLKLYQWINASYLLSENTTTLNPDKIFRKEAISPTEEQILLTALLRSLNVPARIVSLFDGEDCTLRPITEFYTADGWYIVDTRHAFIGTLDEYLSSPYFPKIYQMVSQEHYRIVAQTPKKGYLHEHEDITDDFMTDLDSRIYAILRKRVQPQLIPKLDMVLAGLNDEERLYALFLFASAPEDELNRVLGTKDVDTIQKTIKALYEFYWNVPWKEDFSAYWKILRG</sequence>
<dbReference type="Proteomes" id="UP000073604">
    <property type="component" value="Chromosome"/>
</dbReference>
<accession>A0A142CU65</accession>
<dbReference type="OrthoDB" id="85899at2157"/>
<dbReference type="RefSeq" id="WP_062388070.1">
    <property type="nucleotide sequence ID" value="NZ_CP014750.1"/>
</dbReference>